<dbReference type="InterPro" id="IPR000399">
    <property type="entry name" value="TPP-bd_CS"/>
</dbReference>
<dbReference type="CDD" id="cd07035">
    <property type="entry name" value="TPP_PYR_POX_like"/>
    <property type="match status" value="1"/>
</dbReference>
<dbReference type="GO" id="GO:0019310">
    <property type="term" value="P:inositol catabolic process"/>
    <property type="evidence" value="ECO:0007669"/>
    <property type="project" value="InterPro"/>
</dbReference>
<keyword evidence="8" id="KW-1185">Reference proteome</keyword>
<dbReference type="PROSITE" id="PS00187">
    <property type="entry name" value="TPP_ENZYMES"/>
    <property type="match status" value="1"/>
</dbReference>
<dbReference type="SUPFAM" id="SSF52467">
    <property type="entry name" value="DHS-like NAD/FAD-binding domain"/>
    <property type="match status" value="1"/>
</dbReference>
<evidence type="ECO:0000313" key="7">
    <source>
        <dbReference type="EMBL" id="OXM84040.1"/>
    </source>
</evidence>
<dbReference type="PANTHER" id="PTHR18968">
    <property type="entry name" value="THIAMINE PYROPHOSPHATE ENZYMES"/>
    <property type="match status" value="1"/>
</dbReference>
<proteinExistence type="inferred from homology"/>
<reference evidence="7 8" key="1">
    <citation type="submission" date="2017-07" db="EMBL/GenBank/DDBJ databases">
        <title>Genome sequencing and assembly of Paenibacillus rigui.</title>
        <authorList>
            <person name="Mayilraj S."/>
        </authorList>
    </citation>
    <scope>NUCLEOTIDE SEQUENCE [LARGE SCALE GENOMIC DNA]</scope>
    <source>
        <strain evidence="7 8">JCM 16352</strain>
    </source>
</reference>
<dbReference type="InterPro" id="IPR012000">
    <property type="entry name" value="Thiamin_PyroP_enz_cen_dom"/>
</dbReference>
<feature type="domain" description="Thiamine pyrophosphate enzyme central" evidence="4">
    <location>
        <begin position="221"/>
        <end position="355"/>
    </location>
</feature>
<dbReference type="Pfam" id="PF02775">
    <property type="entry name" value="TPP_enzyme_C"/>
    <property type="match status" value="1"/>
</dbReference>
<dbReference type="InterPro" id="IPR012001">
    <property type="entry name" value="Thiamin_PyroP_enz_TPP-bd_dom"/>
</dbReference>
<dbReference type="GO" id="GO:0050660">
    <property type="term" value="F:flavin adenine dinucleotide binding"/>
    <property type="evidence" value="ECO:0007669"/>
    <property type="project" value="TreeGrafter"/>
</dbReference>
<dbReference type="RefSeq" id="WP_094017149.1">
    <property type="nucleotide sequence ID" value="NZ_NMQW01000035.1"/>
</dbReference>
<dbReference type="InterPro" id="IPR045229">
    <property type="entry name" value="TPP_enz"/>
</dbReference>
<dbReference type="GO" id="GO:0016823">
    <property type="term" value="F:hydrolase activity, acting on acid carbon-carbon bonds, in ketonic substances"/>
    <property type="evidence" value="ECO:0007669"/>
    <property type="project" value="InterPro"/>
</dbReference>
<dbReference type="Pfam" id="PF00205">
    <property type="entry name" value="TPP_enzyme_M"/>
    <property type="match status" value="1"/>
</dbReference>
<dbReference type="InterPro" id="IPR029061">
    <property type="entry name" value="THDP-binding"/>
</dbReference>
<evidence type="ECO:0000259" key="5">
    <source>
        <dbReference type="Pfam" id="PF02775"/>
    </source>
</evidence>
<dbReference type="EMBL" id="NMQW01000035">
    <property type="protein sequence ID" value="OXM84040.1"/>
    <property type="molecule type" value="Genomic_DNA"/>
</dbReference>
<dbReference type="GO" id="GO:0030976">
    <property type="term" value="F:thiamine pyrophosphate binding"/>
    <property type="evidence" value="ECO:0007669"/>
    <property type="project" value="InterPro"/>
</dbReference>
<evidence type="ECO:0000313" key="8">
    <source>
        <dbReference type="Proteomes" id="UP000215509"/>
    </source>
</evidence>
<dbReference type="Proteomes" id="UP000215509">
    <property type="component" value="Unassembled WGS sequence"/>
</dbReference>
<dbReference type="InterPro" id="IPR011766">
    <property type="entry name" value="TPP_enzyme_TPP-bd"/>
</dbReference>
<evidence type="ECO:0000256" key="2">
    <source>
        <dbReference type="ARBA" id="ARBA00023052"/>
    </source>
</evidence>
<dbReference type="Pfam" id="PF02776">
    <property type="entry name" value="TPP_enzyme_N"/>
    <property type="match status" value="1"/>
</dbReference>
<evidence type="ECO:0000256" key="1">
    <source>
        <dbReference type="ARBA" id="ARBA00007812"/>
    </source>
</evidence>
<dbReference type="InterPro" id="IPR030817">
    <property type="entry name" value="Myo_inos_IolD"/>
</dbReference>
<dbReference type="InterPro" id="IPR029035">
    <property type="entry name" value="DHS-like_NAD/FAD-binding_dom"/>
</dbReference>
<dbReference type="OrthoDB" id="4494979at2"/>
<evidence type="ECO:0000256" key="3">
    <source>
        <dbReference type="RuleBase" id="RU362132"/>
    </source>
</evidence>
<comment type="similarity">
    <text evidence="1 3">Belongs to the TPP enzyme family.</text>
</comment>
<dbReference type="SUPFAM" id="SSF52518">
    <property type="entry name" value="Thiamin diphosphate-binding fold (THDP-binding)"/>
    <property type="match status" value="2"/>
</dbReference>
<name>A0A229UKV0_9BACL</name>
<protein>
    <submittedName>
        <fullName evidence="7">3D-(3,5/4)-trihydroxycyclohexane-1,2-dione acylhydrolase (Decyclizing)</fullName>
    </submittedName>
</protein>
<dbReference type="PANTHER" id="PTHR18968:SF9">
    <property type="entry name" value="3D-(3,5_4)-TRIHYDROXYCYCLOHEXANE-1,2-DIONE HYDROLASE"/>
    <property type="match status" value="1"/>
</dbReference>
<organism evidence="7 8">
    <name type="scientific">Paenibacillus rigui</name>
    <dbReference type="NCBI Taxonomy" id="554312"/>
    <lineage>
        <taxon>Bacteria</taxon>
        <taxon>Bacillati</taxon>
        <taxon>Bacillota</taxon>
        <taxon>Bacilli</taxon>
        <taxon>Bacillales</taxon>
        <taxon>Paenibacillaceae</taxon>
        <taxon>Paenibacillus</taxon>
    </lineage>
</organism>
<dbReference type="GO" id="GO:0005948">
    <property type="term" value="C:acetolactate synthase complex"/>
    <property type="evidence" value="ECO:0007669"/>
    <property type="project" value="TreeGrafter"/>
</dbReference>
<comment type="caution">
    <text evidence="7">The sequence shown here is derived from an EMBL/GenBank/DDBJ whole genome shotgun (WGS) entry which is preliminary data.</text>
</comment>
<dbReference type="Gene3D" id="3.40.50.970">
    <property type="match status" value="2"/>
</dbReference>
<feature type="domain" description="Thiamine pyrophosphate enzyme TPP-binding" evidence="5">
    <location>
        <begin position="419"/>
        <end position="578"/>
    </location>
</feature>
<dbReference type="GO" id="GO:0009099">
    <property type="term" value="P:L-valine biosynthetic process"/>
    <property type="evidence" value="ECO:0007669"/>
    <property type="project" value="TreeGrafter"/>
</dbReference>
<keyword evidence="7" id="KW-0378">Hydrolase</keyword>
<accession>A0A229UKV0</accession>
<gene>
    <name evidence="7" type="primary">iolD</name>
    <name evidence="7" type="ORF">CF651_22615</name>
</gene>
<keyword evidence="2 3" id="KW-0786">Thiamine pyrophosphate</keyword>
<dbReference type="GO" id="GO:0000287">
    <property type="term" value="F:magnesium ion binding"/>
    <property type="evidence" value="ECO:0007669"/>
    <property type="project" value="InterPro"/>
</dbReference>
<evidence type="ECO:0000259" key="4">
    <source>
        <dbReference type="Pfam" id="PF00205"/>
    </source>
</evidence>
<sequence>MTTITIRLTMAQALLRFLDQQYISVDGQETKFVHGVMGIFGHGNVTGIGEALERSAGDLIYIQGKNEQGMVHAAAAFAKQHNRNKIFACTTSIGPGALNMITAAATATVNRIPVLLLPGDNFASRQPDPVLQQLEVQGDYTISANDPFKSVSKYWDRIVRPEQLMTAAVQAMRVLTDPAETGAVTLALPQDVQAEAYDYPEAFFEKKVHYIDRRPAAPQAVERAAELVAGKKRPLLVAGGGVLYASAAAELTKFAEAFGIPVAETQAGKSALPWDHPLNVGGIGVTGTLAANVLAKQADLIIGVGTRYSDFTTASKSAFANPDVQFLNLNISAFDSAKLNGAAITGDAREALKALHDALSERGYESGYASGEVAGLKEQWDREVDRLYSAECDAGLAQTRALGVVNRTIDPSSVVVCAAGSLPGDLHRLWRAAEPKTYHMEYGFSCMGYEVSGAFGAALAEPNREVYALVGDGSYLLLHSELVTSLQEGRKMTVVLFNNHGFQCIHNLQRGHGSDGFGNEFRYREAATGKLTGSYMPIDFAAHAASLGLKAYKAETAEELEAVLQQAKGETLSTLIEVAVVPGTNSDGYESWWQVGVPEVSASGKVLSAHEEMKKRIQAAKSF</sequence>
<dbReference type="CDD" id="cd02003">
    <property type="entry name" value="TPP_IolD"/>
    <property type="match status" value="1"/>
</dbReference>
<dbReference type="Gene3D" id="3.40.50.1220">
    <property type="entry name" value="TPP-binding domain"/>
    <property type="match status" value="1"/>
</dbReference>
<dbReference type="GO" id="GO:0009097">
    <property type="term" value="P:isoleucine biosynthetic process"/>
    <property type="evidence" value="ECO:0007669"/>
    <property type="project" value="TreeGrafter"/>
</dbReference>
<feature type="domain" description="Thiamine pyrophosphate enzyme N-terminal TPP-binding" evidence="6">
    <location>
        <begin position="36"/>
        <end position="132"/>
    </location>
</feature>
<dbReference type="NCBIfam" id="TIGR04377">
    <property type="entry name" value="myo_inos_iolD"/>
    <property type="match status" value="1"/>
</dbReference>
<dbReference type="GO" id="GO:0003984">
    <property type="term" value="F:acetolactate synthase activity"/>
    <property type="evidence" value="ECO:0007669"/>
    <property type="project" value="TreeGrafter"/>
</dbReference>
<evidence type="ECO:0000259" key="6">
    <source>
        <dbReference type="Pfam" id="PF02776"/>
    </source>
</evidence>
<dbReference type="AlphaFoldDB" id="A0A229UKV0"/>